<dbReference type="InterPro" id="IPR018908">
    <property type="entry name" value="TMEM234"/>
</dbReference>
<proteinExistence type="predicted"/>
<evidence type="ECO:0000256" key="2">
    <source>
        <dbReference type="ARBA" id="ARBA00022692"/>
    </source>
</evidence>
<sequence>DRKRLRRHFRIVGLRPLRSRKWTGAALPWRRLLVGRRPRPSRGFPNLAPSSFPVTPPTPDLDPCSNPKLRAPGSISLASRDLSYPPVAPGRRRAREGCGGGWLGREGSRRAGPSGRPFVGGEGHSHLHPGQVLSLVLVAALWGGTQPLLKRASSRLQQVHERTWARQLLQEMKTLFLNTEYLMPFFLNQCGSLLYYLTLASTGGSLTLNCYAQWWRPPGRVPETPCFHECGRAHYLWFPLCTLFSEHLGHSGLFVSMPPGTRVGVKPSGLVQQRRKKEVSFGCANSWP</sequence>
<evidence type="ECO:0000256" key="4">
    <source>
        <dbReference type="ARBA" id="ARBA00023136"/>
    </source>
</evidence>
<accession>A0A452TSM4</accession>
<dbReference type="PANTHER" id="PTHR28668">
    <property type="entry name" value="TRANSMEMBRANE PROTEIN 234"/>
    <property type="match status" value="1"/>
</dbReference>
<evidence type="ECO:0000313" key="6">
    <source>
        <dbReference type="Ensembl" id="ENSUMAP00000011220"/>
    </source>
</evidence>
<dbReference type="Pfam" id="PF10639">
    <property type="entry name" value="TMEM234"/>
    <property type="match status" value="1"/>
</dbReference>
<keyword evidence="4" id="KW-0472">Membrane</keyword>
<feature type="region of interest" description="Disordered" evidence="5">
    <location>
        <begin position="80"/>
        <end position="115"/>
    </location>
</feature>
<protein>
    <recommendedName>
        <fullName evidence="7">Transmembrane protein 234</fullName>
    </recommendedName>
</protein>
<name>A0A452TSM4_URSMA</name>
<dbReference type="GO" id="GO:0016020">
    <property type="term" value="C:membrane"/>
    <property type="evidence" value="ECO:0007669"/>
    <property type="project" value="UniProtKB-SubCell"/>
</dbReference>
<reference evidence="6" key="1">
    <citation type="submission" date="2019-03" db="UniProtKB">
        <authorList>
            <consortium name="Ensembl"/>
        </authorList>
    </citation>
    <scope>IDENTIFICATION</scope>
</reference>
<keyword evidence="3" id="KW-1133">Transmembrane helix</keyword>
<evidence type="ECO:0008006" key="7">
    <source>
        <dbReference type="Google" id="ProtNLM"/>
    </source>
</evidence>
<dbReference type="AlphaFoldDB" id="A0A452TSM4"/>
<organism evidence="6">
    <name type="scientific">Ursus maritimus</name>
    <name type="common">Polar bear</name>
    <name type="synonym">Thalarctos maritimus</name>
    <dbReference type="NCBI Taxonomy" id="29073"/>
    <lineage>
        <taxon>Eukaryota</taxon>
        <taxon>Metazoa</taxon>
        <taxon>Chordata</taxon>
        <taxon>Craniata</taxon>
        <taxon>Vertebrata</taxon>
        <taxon>Euteleostomi</taxon>
        <taxon>Mammalia</taxon>
        <taxon>Eutheria</taxon>
        <taxon>Laurasiatheria</taxon>
        <taxon>Carnivora</taxon>
        <taxon>Caniformia</taxon>
        <taxon>Ursidae</taxon>
        <taxon>Ursus</taxon>
    </lineage>
</organism>
<dbReference type="Ensembl" id="ENSUMAT00000013343.1">
    <property type="protein sequence ID" value="ENSUMAP00000011220.1"/>
    <property type="gene ID" value="ENSUMAG00000008427.1"/>
</dbReference>
<dbReference type="GeneTree" id="ENSGT00940000162781"/>
<evidence type="ECO:0000256" key="5">
    <source>
        <dbReference type="SAM" id="MobiDB-lite"/>
    </source>
</evidence>
<comment type="subcellular location">
    <subcellularLocation>
        <location evidence="1">Membrane</location>
        <topology evidence="1">Multi-pass membrane protein</topology>
    </subcellularLocation>
</comment>
<keyword evidence="2" id="KW-0812">Transmembrane</keyword>
<dbReference type="PANTHER" id="PTHR28668:SF1">
    <property type="entry name" value="TRANSMEMBRANE PROTEIN 234"/>
    <property type="match status" value="1"/>
</dbReference>
<feature type="region of interest" description="Disordered" evidence="5">
    <location>
        <begin position="38"/>
        <end position="66"/>
    </location>
</feature>
<evidence type="ECO:0000256" key="3">
    <source>
        <dbReference type="ARBA" id="ARBA00022989"/>
    </source>
</evidence>
<evidence type="ECO:0000256" key="1">
    <source>
        <dbReference type="ARBA" id="ARBA00004141"/>
    </source>
</evidence>